<sequence length="235" mass="26408">MSDLSPNKPSFGDWSSVQQWLILHWRFLILGISLPLLLFGILALKVGENASGLSWDLSILSAIHSTWKPEIEPLVIILTSLGIFPRIGLLVIPVILTLGYQKKWRSLLYLVLTILGSGIISISTKIFFHRMRPSLFESSYPLPGDFSFPSGHAILSMTFVTTLIILTWKTKWRWLVISLGGLFALAIAWTRLYLGVHFPSDILGGWFLAITWSISSSLLFNIHRFNSIPNNQSST</sequence>
<dbReference type="SMART" id="SM00014">
    <property type="entry name" value="acidPPc"/>
    <property type="match status" value="1"/>
</dbReference>
<keyword evidence="5 7" id="KW-1133">Transmembrane helix</keyword>
<feature type="transmembrane region" description="Helical" evidence="7">
    <location>
        <begin position="74"/>
        <end position="100"/>
    </location>
</feature>
<reference evidence="9 10" key="1">
    <citation type="journal article" date="2014" name="Appl. Environ. Microbiol.">
        <title>Elucidation of insertion elements encoded on plasmids and in vitro construction of shuttle vectors from the toxic cyanobacterium Planktothrix.</title>
        <authorList>
            <person name="Christiansen G."/>
            <person name="Goesmann A."/>
            <person name="Kurmayer R."/>
        </authorList>
    </citation>
    <scope>NUCLEOTIDE SEQUENCE [LARGE SCALE GENOMIC DNA]</scope>
    <source>
        <strain evidence="9 10">NIVA-CYA 126/8</strain>
    </source>
</reference>
<evidence type="ECO:0000256" key="6">
    <source>
        <dbReference type="ARBA" id="ARBA00023136"/>
    </source>
</evidence>
<evidence type="ECO:0000256" key="5">
    <source>
        <dbReference type="ARBA" id="ARBA00022989"/>
    </source>
</evidence>
<dbReference type="CDD" id="cd03392">
    <property type="entry name" value="PAP2_like_2"/>
    <property type="match status" value="1"/>
</dbReference>
<dbReference type="EMBL" id="CM002803">
    <property type="protein sequence ID" value="KEI65665.1"/>
    <property type="molecule type" value="Genomic_DNA"/>
</dbReference>
<protein>
    <submittedName>
        <fullName evidence="9">Lipid phosphate phosphatase 1</fullName>
        <ecNumber evidence="9">3.1.3.-</ecNumber>
    </submittedName>
</protein>
<comment type="subcellular location">
    <subcellularLocation>
        <location evidence="1">Cell membrane</location>
        <topology evidence="1">Multi-pass membrane protein</topology>
    </subcellularLocation>
</comment>
<dbReference type="RefSeq" id="WP_042151713.1">
    <property type="nucleotide sequence ID" value="NZ_CM002803.1"/>
</dbReference>
<keyword evidence="6 7" id="KW-0472">Membrane</keyword>
<dbReference type="InterPro" id="IPR036938">
    <property type="entry name" value="PAP2/HPO_sf"/>
</dbReference>
<keyword evidence="3 7" id="KW-0812">Transmembrane</keyword>
<dbReference type="STRING" id="388467.A19Y_0459"/>
<dbReference type="PATRIC" id="fig|388467.6.peg.410"/>
<keyword evidence="2" id="KW-1003">Cell membrane</keyword>
<keyword evidence="10" id="KW-1185">Reference proteome</keyword>
<feature type="transmembrane region" description="Helical" evidence="7">
    <location>
        <begin position="107"/>
        <end position="128"/>
    </location>
</feature>
<dbReference type="SUPFAM" id="SSF48317">
    <property type="entry name" value="Acid phosphatase/Vanadium-dependent haloperoxidase"/>
    <property type="match status" value="1"/>
</dbReference>
<feature type="transmembrane region" description="Helical" evidence="7">
    <location>
        <begin position="21"/>
        <end position="44"/>
    </location>
</feature>
<dbReference type="PANTHER" id="PTHR14969">
    <property type="entry name" value="SPHINGOSINE-1-PHOSPHATE PHOSPHOHYDROLASE"/>
    <property type="match status" value="1"/>
</dbReference>
<name>A0A073CNT1_PLAA1</name>
<dbReference type="Gene3D" id="1.20.144.10">
    <property type="entry name" value="Phosphatidic acid phosphatase type 2/haloperoxidase"/>
    <property type="match status" value="1"/>
</dbReference>
<feature type="transmembrane region" description="Helical" evidence="7">
    <location>
        <begin position="175"/>
        <end position="196"/>
    </location>
</feature>
<dbReference type="PANTHER" id="PTHR14969:SF62">
    <property type="entry name" value="DECAPRENYLPHOSPHORYL-5-PHOSPHORIBOSE PHOSPHATASE RV3807C-RELATED"/>
    <property type="match status" value="1"/>
</dbReference>
<evidence type="ECO:0000259" key="8">
    <source>
        <dbReference type="SMART" id="SM00014"/>
    </source>
</evidence>
<keyword evidence="4 9" id="KW-0378">Hydrolase</keyword>
<proteinExistence type="predicted"/>
<gene>
    <name evidence="9" type="ORF">A19Y_0459</name>
</gene>
<dbReference type="HOGENOM" id="CLU_072573_3_0_3"/>
<evidence type="ECO:0000256" key="1">
    <source>
        <dbReference type="ARBA" id="ARBA00004651"/>
    </source>
</evidence>
<organism evidence="9 10">
    <name type="scientific">Planktothrix agardhii (strain NIVA-CYA 126/8)</name>
    <dbReference type="NCBI Taxonomy" id="388467"/>
    <lineage>
        <taxon>Bacteria</taxon>
        <taxon>Bacillati</taxon>
        <taxon>Cyanobacteriota</taxon>
        <taxon>Cyanophyceae</taxon>
        <taxon>Oscillatoriophycideae</taxon>
        <taxon>Oscillatoriales</taxon>
        <taxon>Microcoleaceae</taxon>
        <taxon>Planktothrix</taxon>
    </lineage>
</organism>
<feature type="transmembrane region" description="Helical" evidence="7">
    <location>
        <begin position="148"/>
        <end position="168"/>
    </location>
</feature>
<evidence type="ECO:0000256" key="7">
    <source>
        <dbReference type="SAM" id="Phobius"/>
    </source>
</evidence>
<evidence type="ECO:0000256" key="2">
    <source>
        <dbReference type="ARBA" id="ARBA00022475"/>
    </source>
</evidence>
<evidence type="ECO:0000313" key="9">
    <source>
        <dbReference type="EMBL" id="KEI65665.1"/>
    </source>
</evidence>
<feature type="domain" description="Phosphatidic acid phosphatase type 2/haloperoxidase" evidence="8">
    <location>
        <begin position="107"/>
        <end position="217"/>
    </location>
</feature>
<dbReference type="eggNOG" id="COG0671">
    <property type="taxonomic scope" value="Bacteria"/>
</dbReference>
<dbReference type="EC" id="3.1.3.-" evidence="9"/>
<dbReference type="Proteomes" id="UP000027395">
    <property type="component" value="Chromosome"/>
</dbReference>
<accession>A0A073CNT1</accession>
<dbReference type="AlphaFoldDB" id="A0A073CNT1"/>
<feature type="transmembrane region" description="Helical" evidence="7">
    <location>
        <begin position="202"/>
        <end position="222"/>
    </location>
</feature>
<evidence type="ECO:0000256" key="4">
    <source>
        <dbReference type="ARBA" id="ARBA00022801"/>
    </source>
</evidence>
<dbReference type="InterPro" id="IPR000326">
    <property type="entry name" value="PAP2/HPO"/>
</dbReference>
<dbReference type="GO" id="GO:0016787">
    <property type="term" value="F:hydrolase activity"/>
    <property type="evidence" value="ECO:0007669"/>
    <property type="project" value="UniProtKB-KW"/>
</dbReference>
<dbReference type="GO" id="GO:0005886">
    <property type="term" value="C:plasma membrane"/>
    <property type="evidence" value="ECO:0007669"/>
    <property type="project" value="UniProtKB-SubCell"/>
</dbReference>
<evidence type="ECO:0000256" key="3">
    <source>
        <dbReference type="ARBA" id="ARBA00022692"/>
    </source>
</evidence>
<dbReference type="Pfam" id="PF01569">
    <property type="entry name" value="PAP2"/>
    <property type="match status" value="1"/>
</dbReference>
<evidence type="ECO:0000313" key="10">
    <source>
        <dbReference type="Proteomes" id="UP000027395"/>
    </source>
</evidence>